<dbReference type="KEGG" id="mpk:VL20_5278"/>
<dbReference type="PANTHER" id="PTHR39639:SF1">
    <property type="entry name" value="DUF262 DOMAIN-CONTAINING PROTEIN"/>
    <property type="match status" value="1"/>
</dbReference>
<protein>
    <recommendedName>
        <fullName evidence="1">GmrSD restriction endonucleases N-terminal domain-containing protein</fullName>
    </recommendedName>
</protein>
<reference evidence="2 3" key="1">
    <citation type="journal article" date="2016" name="Stand. Genomic Sci.">
        <title>Complete genome sequence and genomic characterization of Microcystis panniformis FACHB 1757 by third-generation sequencing.</title>
        <authorList>
            <person name="Zhang J.Y."/>
            <person name="Guan R."/>
            <person name="Zhang H.J."/>
            <person name="Li H."/>
            <person name="Xiao P."/>
            <person name="Yu G.L."/>
            <person name="Du L."/>
            <person name="Cao D.M."/>
            <person name="Zhu B.C."/>
            <person name="Li R.H."/>
            <person name="Lu Z.H."/>
        </authorList>
    </citation>
    <scope>NUCLEOTIDE SEQUENCE [LARGE SCALE GENOMIC DNA]</scope>
    <source>
        <strain evidence="2 3">FACHB-1757</strain>
    </source>
</reference>
<name>A0A0K1S7X8_9CHRO</name>
<dbReference type="PANTHER" id="PTHR39639">
    <property type="entry name" value="CHROMOSOME 16, WHOLE GENOME SHOTGUN SEQUENCE"/>
    <property type="match status" value="1"/>
</dbReference>
<dbReference type="EMBL" id="CP011339">
    <property type="protein sequence ID" value="AKV70123.1"/>
    <property type="molecule type" value="Genomic_DNA"/>
</dbReference>
<feature type="domain" description="GmrSD restriction endonucleases N-terminal" evidence="1">
    <location>
        <begin position="28"/>
        <end position="188"/>
    </location>
</feature>
<evidence type="ECO:0000313" key="2">
    <source>
        <dbReference type="EMBL" id="AKV70123.1"/>
    </source>
</evidence>
<sequence length="370" mass="43548">MNLLEEVKAKTKEFRTDNYPMSIGEIISLYNNKEMTINPDFQRYFRWTIAQKSRFIESILLGIPIPSIFVYQREEDSVWELVDGLQRISTILEFVGDLRDEDDETKKKPKLVLQGTKLLPSLNGVMWEGAEEGEYNLPPSLKIDFKRAKIQVQIIQKESDKNAKFEVFDRLNTGGSFLSYQEVRNCLLIMLDKSLYKWLEDLAENENFKNCISLSERLRQERYDLELILKYFALSSPTFDPKSLNKKEVNEYLTDYLIELCNSTTFDRVLEQEKFAKMFLLLDQATNEDTFTKYDGTRFKGKFLDSAYEAITTGLRENIDDYSTQDIELLRTKIQEMWSESDFIYNIGTGSRARTRMLKMIEFGKKYFKK</sequence>
<dbReference type="Pfam" id="PF03235">
    <property type="entry name" value="GmrSD_N"/>
    <property type="match status" value="1"/>
</dbReference>
<evidence type="ECO:0000313" key="3">
    <source>
        <dbReference type="Proteomes" id="UP000068167"/>
    </source>
</evidence>
<evidence type="ECO:0000259" key="1">
    <source>
        <dbReference type="Pfam" id="PF03235"/>
    </source>
</evidence>
<dbReference type="InterPro" id="IPR004919">
    <property type="entry name" value="GmrSD_N"/>
</dbReference>
<dbReference type="PATRIC" id="fig|1638788.3.peg.5323"/>
<dbReference type="AlphaFoldDB" id="A0A0K1S7X8"/>
<keyword evidence="3" id="KW-1185">Reference proteome</keyword>
<accession>A0A0K1S7X8</accession>
<gene>
    <name evidence="2" type="ORF">VL20_5278</name>
</gene>
<organism evidence="2 3">
    <name type="scientific">Microcystis panniformis FACHB-1757</name>
    <dbReference type="NCBI Taxonomy" id="1638788"/>
    <lineage>
        <taxon>Bacteria</taxon>
        <taxon>Bacillati</taxon>
        <taxon>Cyanobacteriota</taxon>
        <taxon>Cyanophyceae</taxon>
        <taxon>Oscillatoriophycideae</taxon>
        <taxon>Chroococcales</taxon>
        <taxon>Microcystaceae</taxon>
        <taxon>Microcystis</taxon>
    </lineage>
</organism>
<dbReference type="Proteomes" id="UP000068167">
    <property type="component" value="Chromosome"/>
</dbReference>
<proteinExistence type="predicted"/>
<dbReference type="RefSeq" id="WP_052277779.1">
    <property type="nucleotide sequence ID" value="NZ_CP011339.1"/>
</dbReference>